<protein>
    <recommendedName>
        <fullName evidence="1">MobA/VirD2-like nuclease domain-containing protein</fullName>
    </recommendedName>
</protein>
<name>A0A4Q9UYM7_9ACTO</name>
<evidence type="ECO:0000313" key="2">
    <source>
        <dbReference type="EMBL" id="TBW20769.1"/>
    </source>
</evidence>
<feature type="domain" description="MobA/VirD2-like nuclease" evidence="1">
    <location>
        <begin position="20"/>
        <end position="159"/>
    </location>
</feature>
<comment type="caution">
    <text evidence="2">The sequence shown here is derived from an EMBL/GenBank/DDBJ whole genome shotgun (WGS) entry which is preliminary data.</text>
</comment>
<evidence type="ECO:0000259" key="1">
    <source>
        <dbReference type="Pfam" id="PF03432"/>
    </source>
</evidence>
<dbReference type="RefSeq" id="WP_131282399.1">
    <property type="nucleotide sequence ID" value="NZ_JBHSLR010000008.1"/>
</dbReference>
<proteinExistence type="predicted"/>
<dbReference type="AlphaFoldDB" id="A0A4Q9UYM7"/>
<dbReference type="Pfam" id="PF03432">
    <property type="entry name" value="Relaxase"/>
    <property type="match status" value="1"/>
</dbReference>
<organism evidence="2 3">
    <name type="scientific">Arcanobacterium bovis</name>
    <dbReference type="NCBI Taxonomy" id="2529275"/>
    <lineage>
        <taxon>Bacteria</taxon>
        <taxon>Bacillati</taxon>
        <taxon>Actinomycetota</taxon>
        <taxon>Actinomycetes</taxon>
        <taxon>Actinomycetales</taxon>
        <taxon>Actinomycetaceae</taxon>
        <taxon>Arcanobacterium</taxon>
    </lineage>
</organism>
<evidence type="ECO:0000313" key="3">
    <source>
        <dbReference type="Proteomes" id="UP000293036"/>
    </source>
</evidence>
<accession>A0A4Q9UYM7</accession>
<sequence length="471" mass="53888">MAVVVIGDPITVTLKAAIEYIVNPTKTNGGIMTSSNCGIPSIAESVHRGFERTMEAAENDRTVGRPGVVLAHHVIQAFKPGEITPNKAHDLGVEFIEKILGGNDEYDYVIATHVDRDHIHNHIIFNPINRKTLRRYRMPPTNVYKYRKVSNEITRREGLSVTHEFGEGFKSFDSKALGDIYARARGRSNKAKLEALIDEACRNTFSWESFTESMKEIGVEVSFKGQSVLFYAPDILRHKIRGKTLGPAYTETALMARLGRQSLVEFVVQPFLVKKMHTDQYRVRLPGSRPPAYITVDSHHLNNHGTHWRMYLPETMQTWTTDVYGQIQKEVKTPELFNYFNRTDPLSQATIKPHQANRLQRGKSAAQQRYFASVDRRVDQLHKQTQWVNLLTQYAQADDPSEFLRDLRSHTEDLVRELNTAIIERQRGHDLGSNTSDLDQRIDSLGQEIRTFKAFYNEQTQTPDQSKGHQR</sequence>
<dbReference type="OrthoDB" id="5688559at2"/>
<dbReference type="InterPro" id="IPR005094">
    <property type="entry name" value="Endonuclease_MobA/VirD2"/>
</dbReference>
<gene>
    <name evidence="2" type="ORF">EZJ44_08270</name>
</gene>
<dbReference type="EMBL" id="SJDT01000009">
    <property type="protein sequence ID" value="TBW20769.1"/>
    <property type="molecule type" value="Genomic_DNA"/>
</dbReference>
<reference evidence="2 3" key="1">
    <citation type="submission" date="2019-02" db="EMBL/GenBank/DDBJ databases">
        <title>Arcanobacterium bovis sp. nov., isolated from the milk of a cow with mastitis.</title>
        <authorList>
            <person name="Sammra O."/>
            <person name="Foster G."/>
            <person name="Hassan A."/>
            <person name="Alssahen M."/>
            <person name="Laemmler C."/>
            <person name="Borowiak M."/>
            <person name="Malorny B."/>
            <person name="Abdulmawjood A."/>
        </authorList>
    </citation>
    <scope>NUCLEOTIDE SEQUENCE [LARGE SCALE GENOMIC DNA]</scope>
    <source>
        <strain evidence="2 3">C605018/01/1</strain>
    </source>
</reference>
<dbReference type="Proteomes" id="UP000293036">
    <property type="component" value="Unassembled WGS sequence"/>
</dbReference>
<keyword evidence="3" id="KW-1185">Reference proteome</keyword>